<sequence length="587" mass="64162">MSYVNVNGVILDSVRLSRRSKSILSARLLRAWNLPVVSRQNFFVAAYECGVNCGGASIDFLVSEDLSEDICLGSDWYTFLRELLPSGLHNSCRCRFLHETYGSDSILRGDVFADGVDALASSSFVSPHITTSCPVPGIGVASLPTRNFDNALPEEVTTSFIDDTADECYATVFASSLRIAYTERPHLGYLRDLLFGLSDDVPHLHVNTSRRLHEALTSHGIDFDGPSGEECRMVYASHLLTGACMLGENSKSFSACATLAQHCSTPQTFVTDLVDVVMSYMSQDSPESSRTRILLSKVFVAGAPDPKQTRDLSTPLVILAPMERRSAAKRCVPGGGNITKTSRKRRRASESPLPRTTRRKLVSDDDGDEEDEDEDEDEENEEEEVPLPPKKNPPPKPAKPTKPSTSMNTPTKPSTSNNTVRPRPSLNVMKPSVVIPKTDVNLWSTATTSSTSSAKPFAQKPSTSFPNPFASKGPVATKPPAIPSLQLLMDKSVKVAENMPEGSPFDGEPDADEVKRIVAELADLDRDGYKVELAKTIIRLDLVLKRNELIIEGLKTFASKETAILGALKKKEEDSHRAIMDMLNALS</sequence>
<dbReference type="EMBL" id="FUEG01000001">
    <property type="protein sequence ID" value="SJK98660.1"/>
    <property type="molecule type" value="Genomic_DNA"/>
</dbReference>
<evidence type="ECO:0000313" key="2">
    <source>
        <dbReference type="EMBL" id="SJK98660.1"/>
    </source>
</evidence>
<feature type="region of interest" description="Disordered" evidence="1">
    <location>
        <begin position="328"/>
        <end position="431"/>
    </location>
</feature>
<feature type="region of interest" description="Disordered" evidence="1">
    <location>
        <begin position="448"/>
        <end position="477"/>
    </location>
</feature>
<dbReference type="Proteomes" id="UP000219338">
    <property type="component" value="Unassembled WGS sequence"/>
</dbReference>
<reference evidence="3" key="1">
    <citation type="journal article" date="2017" name="Nat. Ecol. Evol.">
        <title>Genome expansion and lineage-specific genetic innovations in the forest pathogenic fungi Armillaria.</title>
        <authorList>
            <person name="Sipos G."/>
            <person name="Prasanna A.N."/>
            <person name="Walter M.C."/>
            <person name="O'Connor E."/>
            <person name="Balint B."/>
            <person name="Krizsan K."/>
            <person name="Kiss B."/>
            <person name="Hess J."/>
            <person name="Varga T."/>
            <person name="Slot J."/>
            <person name="Riley R."/>
            <person name="Boka B."/>
            <person name="Rigling D."/>
            <person name="Barry K."/>
            <person name="Lee J."/>
            <person name="Mihaltcheva S."/>
            <person name="LaButti K."/>
            <person name="Lipzen A."/>
            <person name="Waldron R."/>
            <person name="Moloney N.M."/>
            <person name="Sperisen C."/>
            <person name="Kredics L."/>
            <person name="Vagvoelgyi C."/>
            <person name="Patrignani A."/>
            <person name="Fitzpatrick D."/>
            <person name="Nagy I."/>
            <person name="Doyle S."/>
            <person name="Anderson J.B."/>
            <person name="Grigoriev I.V."/>
            <person name="Gueldener U."/>
            <person name="Muensterkoetter M."/>
            <person name="Nagy L.G."/>
        </authorList>
    </citation>
    <scope>NUCLEOTIDE SEQUENCE [LARGE SCALE GENOMIC DNA]</scope>
    <source>
        <strain evidence="3">C18/9</strain>
    </source>
</reference>
<name>A0A284QQD8_ARMOS</name>
<organism evidence="2 3">
    <name type="scientific">Armillaria ostoyae</name>
    <name type="common">Armillaria root rot fungus</name>
    <dbReference type="NCBI Taxonomy" id="47428"/>
    <lineage>
        <taxon>Eukaryota</taxon>
        <taxon>Fungi</taxon>
        <taxon>Dikarya</taxon>
        <taxon>Basidiomycota</taxon>
        <taxon>Agaricomycotina</taxon>
        <taxon>Agaricomycetes</taxon>
        <taxon>Agaricomycetidae</taxon>
        <taxon>Agaricales</taxon>
        <taxon>Marasmiineae</taxon>
        <taxon>Physalacriaceae</taxon>
        <taxon>Armillaria</taxon>
    </lineage>
</organism>
<evidence type="ECO:0000313" key="3">
    <source>
        <dbReference type="Proteomes" id="UP000219338"/>
    </source>
</evidence>
<protein>
    <submittedName>
        <fullName evidence="2">Uncharacterized protein</fullName>
    </submittedName>
</protein>
<dbReference type="AlphaFoldDB" id="A0A284QQD8"/>
<keyword evidence="3" id="KW-1185">Reference proteome</keyword>
<accession>A0A284QQD8</accession>
<feature type="compositionally biased region" description="Low complexity" evidence="1">
    <location>
        <begin position="401"/>
        <end position="419"/>
    </location>
</feature>
<gene>
    <name evidence="2" type="ORF">ARMOST_01929</name>
</gene>
<dbReference type="OrthoDB" id="10481077at2759"/>
<feature type="compositionally biased region" description="Pro residues" evidence="1">
    <location>
        <begin position="386"/>
        <end position="400"/>
    </location>
</feature>
<feature type="compositionally biased region" description="Acidic residues" evidence="1">
    <location>
        <begin position="364"/>
        <end position="385"/>
    </location>
</feature>
<evidence type="ECO:0000256" key="1">
    <source>
        <dbReference type="SAM" id="MobiDB-lite"/>
    </source>
</evidence>
<proteinExistence type="predicted"/>